<dbReference type="EMBL" id="AXCW01000261">
    <property type="protein sequence ID" value="EYR62346.1"/>
    <property type="molecule type" value="Genomic_DNA"/>
</dbReference>
<sequence>MAPVVLALVVALAVLVLSAVVSTGRPAREVLTDARDALRGGLARERWTTAGTAQGRGPGGGARTLPRAGAVLLRSAAVDDDLDDDETSVTDLFDLGRPDPQGYVRADRLATALERAQGAVADGVQQVQHRVRR</sequence>
<reference evidence="2 3" key="1">
    <citation type="submission" date="2014-01" db="EMBL/GenBank/DDBJ databases">
        <title>Actinotalea ferrariae CF5-4.</title>
        <authorList>
            <person name="Chen F."/>
            <person name="Li Y."/>
            <person name="Wang G."/>
        </authorList>
    </citation>
    <scope>NUCLEOTIDE SEQUENCE [LARGE SCALE GENOMIC DNA]</scope>
    <source>
        <strain evidence="2 3">CF5-4</strain>
    </source>
</reference>
<organism evidence="2 3">
    <name type="scientific">Actinotalea ferrariae CF5-4</name>
    <dbReference type="NCBI Taxonomy" id="948458"/>
    <lineage>
        <taxon>Bacteria</taxon>
        <taxon>Bacillati</taxon>
        <taxon>Actinomycetota</taxon>
        <taxon>Actinomycetes</taxon>
        <taxon>Micrococcales</taxon>
        <taxon>Cellulomonadaceae</taxon>
        <taxon>Actinotalea</taxon>
    </lineage>
</organism>
<evidence type="ECO:0000313" key="2">
    <source>
        <dbReference type="EMBL" id="EYR62346.1"/>
    </source>
</evidence>
<proteinExistence type="predicted"/>
<accession>A0A021VMH2</accession>
<feature type="region of interest" description="Disordered" evidence="1">
    <location>
        <begin position="45"/>
        <end position="65"/>
    </location>
</feature>
<evidence type="ECO:0000313" key="3">
    <source>
        <dbReference type="Proteomes" id="UP000019753"/>
    </source>
</evidence>
<dbReference type="AlphaFoldDB" id="A0A021VMH2"/>
<gene>
    <name evidence="2" type="ORF">N866_09350</name>
</gene>
<evidence type="ECO:0000256" key="1">
    <source>
        <dbReference type="SAM" id="MobiDB-lite"/>
    </source>
</evidence>
<keyword evidence="3" id="KW-1185">Reference proteome</keyword>
<name>A0A021VMH2_9CELL</name>
<comment type="caution">
    <text evidence="2">The sequence shown here is derived from an EMBL/GenBank/DDBJ whole genome shotgun (WGS) entry which is preliminary data.</text>
</comment>
<protein>
    <submittedName>
        <fullName evidence="2">Uncharacterized protein</fullName>
    </submittedName>
</protein>
<dbReference type="Proteomes" id="UP000019753">
    <property type="component" value="Unassembled WGS sequence"/>
</dbReference>